<reference evidence="2" key="1">
    <citation type="submission" date="2020-11" db="EMBL/GenBank/DDBJ databases">
        <authorList>
            <person name="Tran Van P."/>
        </authorList>
    </citation>
    <scope>NUCLEOTIDE SEQUENCE</scope>
</reference>
<proteinExistence type="predicted"/>
<protein>
    <recommendedName>
        <fullName evidence="1">Transglycosylase SLT domain-containing protein</fullName>
    </recommendedName>
</protein>
<dbReference type="InterPro" id="IPR023346">
    <property type="entry name" value="Lysozyme-like_dom_sf"/>
</dbReference>
<keyword evidence="3" id="KW-1185">Reference proteome</keyword>
<dbReference type="Pfam" id="PF01464">
    <property type="entry name" value="SLT"/>
    <property type="match status" value="1"/>
</dbReference>
<dbReference type="PANTHER" id="PTHR37423:SF2">
    <property type="entry name" value="MEMBRANE-BOUND LYTIC MUREIN TRANSGLYCOSYLASE C"/>
    <property type="match status" value="1"/>
</dbReference>
<evidence type="ECO:0000313" key="3">
    <source>
        <dbReference type="Proteomes" id="UP000677054"/>
    </source>
</evidence>
<dbReference type="PANTHER" id="PTHR37423">
    <property type="entry name" value="SOLUBLE LYTIC MUREIN TRANSGLYCOSYLASE-RELATED"/>
    <property type="match status" value="1"/>
</dbReference>
<dbReference type="Gene3D" id="1.10.530.10">
    <property type="match status" value="1"/>
</dbReference>
<dbReference type="OrthoDB" id="10069402at2759"/>
<dbReference type="AlphaFoldDB" id="A0A7R9AKV3"/>
<evidence type="ECO:0000313" key="2">
    <source>
        <dbReference type="EMBL" id="CAD7255525.1"/>
    </source>
</evidence>
<feature type="non-terminal residue" evidence="2">
    <location>
        <position position="1"/>
    </location>
</feature>
<dbReference type="EMBL" id="LR931149">
    <property type="protein sequence ID" value="CAD7255525.1"/>
    <property type="molecule type" value="Genomic_DNA"/>
</dbReference>
<accession>A0A7R9AKV3</accession>
<feature type="domain" description="Transglycosylase SLT" evidence="1">
    <location>
        <begin position="39"/>
        <end position="105"/>
    </location>
</feature>
<dbReference type="SUPFAM" id="SSF53955">
    <property type="entry name" value="Lysozyme-like"/>
    <property type="match status" value="1"/>
</dbReference>
<dbReference type="Proteomes" id="UP000677054">
    <property type="component" value="Unassembled WGS sequence"/>
</dbReference>
<name>A0A7R9AKV3_9CRUS</name>
<organism evidence="2">
    <name type="scientific">Darwinula stevensoni</name>
    <dbReference type="NCBI Taxonomy" id="69355"/>
    <lineage>
        <taxon>Eukaryota</taxon>
        <taxon>Metazoa</taxon>
        <taxon>Ecdysozoa</taxon>
        <taxon>Arthropoda</taxon>
        <taxon>Crustacea</taxon>
        <taxon>Oligostraca</taxon>
        <taxon>Ostracoda</taxon>
        <taxon>Podocopa</taxon>
        <taxon>Podocopida</taxon>
        <taxon>Darwinulocopina</taxon>
        <taxon>Darwinuloidea</taxon>
        <taxon>Darwinulidae</taxon>
        <taxon>Darwinula</taxon>
    </lineage>
</organism>
<feature type="non-terminal residue" evidence="2">
    <location>
        <position position="115"/>
    </location>
</feature>
<evidence type="ECO:0000259" key="1">
    <source>
        <dbReference type="Pfam" id="PF01464"/>
    </source>
</evidence>
<sequence length="115" mass="12330">EVPSCTNVSAKALNKQAEPYKAEIKKAAERYSVSPSLIKAVSPEGAIGLMQLKADTAKRFGALDAFNPEANIDAGTRYLSYLLKRYQGSLAEVSAAYLSDRGTLWQDGSVTVSLS</sequence>
<gene>
    <name evidence="2" type="ORF">DSTB1V02_LOCUS15270</name>
</gene>
<dbReference type="EMBL" id="CAJPEV010031631">
    <property type="protein sequence ID" value="CAG0909238.1"/>
    <property type="molecule type" value="Genomic_DNA"/>
</dbReference>
<dbReference type="InterPro" id="IPR008258">
    <property type="entry name" value="Transglycosylase_SLT_dom_1"/>
</dbReference>